<feature type="transmembrane region" description="Helical" evidence="8">
    <location>
        <begin position="486"/>
        <end position="508"/>
    </location>
</feature>
<evidence type="ECO:0000256" key="4">
    <source>
        <dbReference type="ARBA" id="ARBA00022475"/>
    </source>
</evidence>
<evidence type="ECO:0000259" key="9">
    <source>
        <dbReference type="PROSITE" id="PS50928"/>
    </source>
</evidence>
<evidence type="ECO:0000256" key="5">
    <source>
        <dbReference type="ARBA" id="ARBA00022692"/>
    </source>
</evidence>
<dbReference type="GO" id="GO:0005886">
    <property type="term" value="C:plasma membrane"/>
    <property type="evidence" value="ECO:0007669"/>
    <property type="project" value="UniProtKB-SubCell"/>
</dbReference>
<feature type="domain" description="ABC transmembrane type-1" evidence="9">
    <location>
        <begin position="362"/>
        <end position="550"/>
    </location>
</feature>
<dbReference type="Gene3D" id="1.10.3720.10">
    <property type="entry name" value="MetI-like"/>
    <property type="match status" value="2"/>
</dbReference>
<dbReference type="EMBL" id="BARJ01000007">
    <property type="protein sequence ID" value="GEM16820.1"/>
    <property type="molecule type" value="Genomic_DNA"/>
</dbReference>
<keyword evidence="5 8" id="KW-0812">Transmembrane</keyword>
<sequence>MNPLALPSRSRWSADRLRGLSILLVPTCFLAVLFVWPVLRLLALGFGDEAGPFHSYLRVFTVPAYREAILTTFEIAIAVTVLSVMLAYPVAYLMATVSPRMARILGIGVLLPFWTSALVRTTAWIMLLERYGLLNSILMRAHLIRHPVAFVYNMSGVLIGMSHVLMPFVVFPLYTAFRGLDRNLVQAAMLLGAGPLTLCRKIFIPLTAPGALAGANIVFMSALGYYITPALMGGPAQTMVSQLISFNVSEQLDWGMAGALSGVMLVLTLAAFFLCRGILEKRLKGRVVMAARPYGESLSGRSGAGWGMVVAGCAVMVFLLAPVIIVFPMSVSASPILVFPPHGLSFRWYHELLNRPQWAAAFFNSLKVALIAVPVATVLGTLAAIGLARMKGTFAQILEGLFILPMVVPAIILAVGLYYQLTPFGLTRGYWGLGLGQAVIAMPFVFLTVQAALKGFSRDLELAAMSLGAGWLPVMGRVVLPALMPAVVSGAIFAFITSFDDVILALFLTDVRARTLSRLIYENVLQDVSPTITAVAVFVIVLTLGLLLSSLLFQREKS</sequence>
<evidence type="ECO:0000256" key="1">
    <source>
        <dbReference type="ARBA" id="ARBA00004651"/>
    </source>
</evidence>
<keyword evidence="6 8" id="KW-1133">Transmembrane helix</keyword>
<protein>
    <submittedName>
        <fullName evidence="10">Polyamine ABC transporter permease</fullName>
    </submittedName>
</protein>
<feature type="transmembrane region" description="Helical" evidence="8">
    <location>
        <begin position="149"/>
        <end position="171"/>
    </location>
</feature>
<dbReference type="GO" id="GO:0055085">
    <property type="term" value="P:transmembrane transport"/>
    <property type="evidence" value="ECO:0007669"/>
    <property type="project" value="InterPro"/>
</dbReference>
<accession>A0A829X1Z9</accession>
<name>A0A829X1Z9_GLUOY</name>
<keyword evidence="3 8" id="KW-0813">Transport</keyword>
<evidence type="ECO:0000313" key="10">
    <source>
        <dbReference type="EMBL" id="GEM16820.1"/>
    </source>
</evidence>
<keyword evidence="7 8" id="KW-0472">Membrane</keyword>
<dbReference type="InterPro" id="IPR000515">
    <property type="entry name" value="MetI-like"/>
</dbReference>
<feature type="transmembrane region" description="Helical" evidence="8">
    <location>
        <begin position="20"/>
        <end position="47"/>
    </location>
</feature>
<evidence type="ECO:0000256" key="8">
    <source>
        <dbReference type="RuleBase" id="RU363032"/>
    </source>
</evidence>
<feature type="transmembrane region" description="Helical" evidence="8">
    <location>
        <begin position="68"/>
        <end position="92"/>
    </location>
</feature>
<feature type="transmembrane region" description="Helical" evidence="8">
    <location>
        <begin position="254"/>
        <end position="279"/>
    </location>
</feature>
<feature type="transmembrane region" description="Helical" evidence="8">
    <location>
        <begin position="309"/>
        <end position="338"/>
    </location>
</feature>
<evidence type="ECO:0000256" key="7">
    <source>
        <dbReference type="ARBA" id="ARBA00023136"/>
    </source>
</evidence>
<feature type="transmembrane region" description="Helical" evidence="8">
    <location>
        <begin position="211"/>
        <end position="234"/>
    </location>
</feature>
<feature type="transmembrane region" description="Helical" evidence="8">
    <location>
        <begin position="431"/>
        <end position="453"/>
    </location>
</feature>
<dbReference type="PROSITE" id="PS50928">
    <property type="entry name" value="ABC_TM1"/>
    <property type="match status" value="2"/>
</dbReference>
<comment type="caution">
    <text evidence="10">The sequence shown here is derived from an EMBL/GenBank/DDBJ whole genome shotgun (WGS) entry which is preliminary data.</text>
</comment>
<gene>
    <name evidence="10" type="ORF">NBRC3293_1317</name>
</gene>
<dbReference type="CDD" id="cd06261">
    <property type="entry name" value="TM_PBP2"/>
    <property type="match status" value="2"/>
</dbReference>
<comment type="subcellular location">
    <subcellularLocation>
        <location evidence="1 8">Cell membrane</location>
        <topology evidence="1 8">Multi-pass membrane protein</topology>
    </subcellularLocation>
</comment>
<evidence type="ECO:0000256" key="3">
    <source>
        <dbReference type="ARBA" id="ARBA00022448"/>
    </source>
</evidence>
<keyword evidence="4" id="KW-1003">Cell membrane</keyword>
<evidence type="ECO:0000256" key="6">
    <source>
        <dbReference type="ARBA" id="ARBA00022989"/>
    </source>
</evidence>
<dbReference type="InterPro" id="IPR035906">
    <property type="entry name" value="MetI-like_sf"/>
</dbReference>
<feature type="transmembrane region" description="Helical" evidence="8">
    <location>
        <begin position="104"/>
        <end position="128"/>
    </location>
</feature>
<evidence type="ECO:0000256" key="2">
    <source>
        <dbReference type="ARBA" id="ARBA00007069"/>
    </source>
</evidence>
<organism evidence="10 11">
    <name type="scientific">Gluconobacter oxydans NBRC 3293</name>
    <dbReference type="NCBI Taxonomy" id="1315969"/>
    <lineage>
        <taxon>Bacteria</taxon>
        <taxon>Pseudomonadati</taxon>
        <taxon>Pseudomonadota</taxon>
        <taxon>Alphaproteobacteria</taxon>
        <taxon>Acetobacterales</taxon>
        <taxon>Acetobacteraceae</taxon>
        <taxon>Gluconobacter</taxon>
    </lineage>
</organism>
<dbReference type="PANTHER" id="PTHR42929">
    <property type="entry name" value="INNER MEMBRANE ABC TRANSPORTER PERMEASE PROTEIN YDCU-RELATED-RELATED"/>
    <property type="match status" value="1"/>
</dbReference>
<feature type="transmembrane region" description="Helical" evidence="8">
    <location>
        <begin position="528"/>
        <end position="553"/>
    </location>
</feature>
<dbReference type="PANTHER" id="PTHR42929:SF5">
    <property type="entry name" value="ABC TRANSPORTER PERMEASE PROTEIN"/>
    <property type="match status" value="1"/>
</dbReference>
<feature type="domain" description="ABC transmembrane type-1" evidence="9">
    <location>
        <begin position="69"/>
        <end position="275"/>
    </location>
</feature>
<dbReference type="Pfam" id="PF00528">
    <property type="entry name" value="BPD_transp_1"/>
    <property type="match status" value="1"/>
</dbReference>
<reference evidence="10 11" key="1">
    <citation type="submission" date="2013-04" db="EMBL/GenBank/DDBJ databases">
        <title>Gluconobacter oxydans NBRC 3293 whole genome sequence.</title>
        <authorList>
            <person name="Matsutani M."/>
            <person name="Yakushi T."/>
            <person name="Matsushita K."/>
        </authorList>
    </citation>
    <scope>NUCLEOTIDE SEQUENCE [LARGE SCALE GENOMIC DNA]</scope>
    <source>
        <strain evidence="10 11">NBRC 3293</strain>
    </source>
</reference>
<dbReference type="SUPFAM" id="SSF161098">
    <property type="entry name" value="MetI-like"/>
    <property type="match status" value="2"/>
</dbReference>
<dbReference type="Proteomes" id="UP000484858">
    <property type="component" value="Unassembled WGS sequence"/>
</dbReference>
<comment type="similarity">
    <text evidence="2">Belongs to the binding-protein-dependent transport system permease family. CysTW subfamily.</text>
</comment>
<evidence type="ECO:0000313" key="11">
    <source>
        <dbReference type="Proteomes" id="UP000484858"/>
    </source>
</evidence>
<feature type="transmembrane region" description="Helical" evidence="8">
    <location>
        <begin position="397"/>
        <end position="419"/>
    </location>
</feature>
<dbReference type="AlphaFoldDB" id="A0A829X1Z9"/>
<proteinExistence type="inferred from homology"/>
<feature type="transmembrane region" description="Helical" evidence="8">
    <location>
        <begin position="358"/>
        <end position="385"/>
    </location>
</feature>